<name>A0A066VS30_TILAU</name>
<evidence type="ECO:0000313" key="2">
    <source>
        <dbReference type="Proteomes" id="UP000027361"/>
    </source>
</evidence>
<evidence type="ECO:0000313" key="1">
    <source>
        <dbReference type="EMBL" id="KDN41335.1"/>
    </source>
</evidence>
<accession>A0A066VS30</accession>
<gene>
    <name evidence="1" type="ORF">K437DRAFT_178398</name>
</gene>
<dbReference type="GeneID" id="25261881"/>
<protein>
    <submittedName>
        <fullName evidence="1">Uncharacterized protein</fullName>
    </submittedName>
</protein>
<dbReference type="InParanoid" id="A0A066VS30"/>
<dbReference type="HOGENOM" id="CLU_1361265_0_0_1"/>
<dbReference type="RefSeq" id="XP_013241690.1">
    <property type="nucleotide sequence ID" value="XM_013386236.1"/>
</dbReference>
<sequence length="201" mass="21829">MGACFLSRASGESKRVGPWCAHTCTHTYKPFLLCQLLPPSRRLALGPQAFNETYTGAVPCQNVTRGVALAPTILDTHQRKGRCSELSLADEKMSGRQGPTHGLASTGDMMDFISCRLISTLWSAAVSWRLERALSQSKLSSDGLVRAAMADDCVTVVVRHSDCARGGAAQHVDYRSDRRVAQSRLCDCAVLPNICSTCNPW</sequence>
<proteinExistence type="predicted"/>
<keyword evidence="2" id="KW-1185">Reference proteome</keyword>
<organism evidence="1 2">
    <name type="scientific">Tilletiaria anomala (strain ATCC 24038 / CBS 436.72 / UBC 951)</name>
    <dbReference type="NCBI Taxonomy" id="1037660"/>
    <lineage>
        <taxon>Eukaryota</taxon>
        <taxon>Fungi</taxon>
        <taxon>Dikarya</taxon>
        <taxon>Basidiomycota</taxon>
        <taxon>Ustilaginomycotina</taxon>
        <taxon>Exobasidiomycetes</taxon>
        <taxon>Georgefischeriales</taxon>
        <taxon>Tilletiariaceae</taxon>
        <taxon>Tilletiaria</taxon>
    </lineage>
</organism>
<dbReference type="AlphaFoldDB" id="A0A066VS30"/>
<dbReference type="Proteomes" id="UP000027361">
    <property type="component" value="Unassembled WGS sequence"/>
</dbReference>
<comment type="caution">
    <text evidence="1">The sequence shown here is derived from an EMBL/GenBank/DDBJ whole genome shotgun (WGS) entry which is preliminary data.</text>
</comment>
<reference evidence="1 2" key="1">
    <citation type="submission" date="2014-05" db="EMBL/GenBank/DDBJ databases">
        <title>Draft genome sequence of a rare smut relative, Tilletiaria anomala UBC 951.</title>
        <authorList>
            <consortium name="DOE Joint Genome Institute"/>
            <person name="Toome M."/>
            <person name="Kuo A."/>
            <person name="Henrissat B."/>
            <person name="Lipzen A."/>
            <person name="Tritt A."/>
            <person name="Yoshinaga Y."/>
            <person name="Zane M."/>
            <person name="Barry K."/>
            <person name="Grigoriev I.V."/>
            <person name="Spatafora J.W."/>
            <person name="Aimea M.C."/>
        </authorList>
    </citation>
    <scope>NUCLEOTIDE SEQUENCE [LARGE SCALE GENOMIC DNA]</scope>
    <source>
        <strain evidence="1 2">UBC 951</strain>
    </source>
</reference>
<dbReference type="EMBL" id="JMSN01000081">
    <property type="protein sequence ID" value="KDN41335.1"/>
    <property type="molecule type" value="Genomic_DNA"/>
</dbReference>